<keyword evidence="4" id="KW-0808">Transferase</keyword>
<keyword evidence="6" id="KW-0694">RNA-binding</keyword>
<dbReference type="InterPro" id="IPR020596">
    <property type="entry name" value="rRNA_Ade_Mease_Trfase_CS"/>
</dbReference>
<protein>
    <recommendedName>
        <fullName evidence="7">Ribosomal RNA adenine methylase transferase N-terminal domain-containing protein</fullName>
    </recommendedName>
</protein>
<dbReference type="Gene3D" id="1.10.8.100">
    <property type="entry name" value="Ribosomal RNA adenine dimethylase-like, domain 2"/>
    <property type="match status" value="1"/>
</dbReference>
<dbReference type="InterPro" id="IPR011530">
    <property type="entry name" value="rRNA_adenine_dimethylase"/>
</dbReference>
<dbReference type="GO" id="GO:0005829">
    <property type="term" value="C:cytosol"/>
    <property type="evidence" value="ECO:0007669"/>
    <property type="project" value="TreeGrafter"/>
</dbReference>
<dbReference type="EMBL" id="BARU01007767">
    <property type="protein sequence ID" value="GAH47218.1"/>
    <property type="molecule type" value="Genomic_DNA"/>
</dbReference>
<evidence type="ECO:0000256" key="3">
    <source>
        <dbReference type="ARBA" id="ARBA00022603"/>
    </source>
</evidence>
<evidence type="ECO:0000256" key="2">
    <source>
        <dbReference type="ARBA" id="ARBA00022552"/>
    </source>
</evidence>
<name>X1HPJ4_9ZZZZ</name>
<dbReference type="PROSITE" id="PS01131">
    <property type="entry name" value="RRNA_A_DIMETH"/>
    <property type="match status" value="1"/>
</dbReference>
<evidence type="ECO:0000256" key="1">
    <source>
        <dbReference type="ARBA" id="ARBA00022490"/>
    </source>
</evidence>
<dbReference type="FunFam" id="3.40.50.150:FF:000023">
    <property type="entry name" value="Ribosomal RNA small subunit methyltransferase A"/>
    <property type="match status" value="1"/>
</dbReference>
<evidence type="ECO:0000259" key="7">
    <source>
        <dbReference type="SMART" id="SM00650"/>
    </source>
</evidence>
<dbReference type="HAMAP" id="MF_00607">
    <property type="entry name" value="16SrRNA_methyltr_A"/>
    <property type="match status" value="1"/>
</dbReference>
<dbReference type="SUPFAM" id="SSF53335">
    <property type="entry name" value="S-adenosyl-L-methionine-dependent methyltransferases"/>
    <property type="match status" value="1"/>
</dbReference>
<accession>X1HPJ4</accession>
<dbReference type="Pfam" id="PF00398">
    <property type="entry name" value="RrnaAD"/>
    <property type="match status" value="1"/>
</dbReference>
<dbReference type="InterPro" id="IPR029063">
    <property type="entry name" value="SAM-dependent_MTases_sf"/>
</dbReference>
<dbReference type="Gene3D" id="3.40.50.150">
    <property type="entry name" value="Vaccinia Virus protein VP39"/>
    <property type="match status" value="1"/>
</dbReference>
<evidence type="ECO:0000256" key="5">
    <source>
        <dbReference type="ARBA" id="ARBA00022691"/>
    </source>
</evidence>
<dbReference type="InterPro" id="IPR020598">
    <property type="entry name" value="rRNA_Ade_methylase_Trfase_N"/>
</dbReference>
<keyword evidence="5" id="KW-0949">S-adenosyl-L-methionine</keyword>
<dbReference type="SMART" id="SM00650">
    <property type="entry name" value="rADc"/>
    <property type="match status" value="1"/>
</dbReference>
<dbReference type="GO" id="GO:0003723">
    <property type="term" value="F:RNA binding"/>
    <property type="evidence" value="ECO:0007669"/>
    <property type="project" value="UniProtKB-KW"/>
</dbReference>
<comment type="caution">
    <text evidence="8">The sequence shown here is derived from an EMBL/GenBank/DDBJ whole genome shotgun (WGS) entry which is preliminary data.</text>
</comment>
<sequence>MDLTSKKFIKNLLKKHGVYPSKTLGQNFLISKGILEKILDAANLKSKDVVLEIGPGIGTLTKELAKKAKQVIAIEKDSKMIKILKETLRDLKNIELIQEDILKYDFKSQVPYKIVANLPYYITSPVLRKFLEIGSKPKEMILMVQKEVAQRIVASPPNMSILAISVQFFAKPEIISFVSKNCFWPQPKVDSAILKISQISMDLPPIDTDLFFKIVRAGFAQPRKQLVNSLSNELKLEKEKVRNWLKENEIKPERRPET</sequence>
<dbReference type="CDD" id="cd02440">
    <property type="entry name" value="AdoMet_MTases"/>
    <property type="match status" value="1"/>
</dbReference>
<dbReference type="InterPro" id="IPR001737">
    <property type="entry name" value="KsgA/Erm"/>
</dbReference>
<gene>
    <name evidence="8" type="ORF">S03H2_15294</name>
</gene>
<dbReference type="PANTHER" id="PTHR11727:SF7">
    <property type="entry name" value="DIMETHYLADENOSINE TRANSFERASE-RELATED"/>
    <property type="match status" value="1"/>
</dbReference>
<dbReference type="PROSITE" id="PS51689">
    <property type="entry name" value="SAM_RNA_A_N6_MT"/>
    <property type="match status" value="1"/>
</dbReference>
<dbReference type="PANTHER" id="PTHR11727">
    <property type="entry name" value="DIMETHYLADENOSINE TRANSFERASE"/>
    <property type="match status" value="1"/>
</dbReference>
<dbReference type="InterPro" id="IPR023165">
    <property type="entry name" value="rRNA_Ade_diMease-like_C"/>
</dbReference>
<feature type="domain" description="Ribosomal RNA adenine methylase transferase N-terminal" evidence="7">
    <location>
        <begin position="34"/>
        <end position="200"/>
    </location>
</feature>
<organism evidence="8">
    <name type="scientific">marine sediment metagenome</name>
    <dbReference type="NCBI Taxonomy" id="412755"/>
    <lineage>
        <taxon>unclassified sequences</taxon>
        <taxon>metagenomes</taxon>
        <taxon>ecological metagenomes</taxon>
    </lineage>
</organism>
<proteinExistence type="inferred from homology"/>
<evidence type="ECO:0000256" key="6">
    <source>
        <dbReference type="ARBA" id="ARBA00022884"/>
    </source>
</evidence>
<dbReference type="NCBIfam" id="TIGR00755">
    <property type="entry name" value="ksgA"/>
    <property type="match status" value="1"/>
</dbReference>
<dbReference type="GO" id="GO:0000179">
    <property type="term" value="F:rRNA (adenine-N6,N6-)-dimethyltransferase activity"/>
    <property type="evidence" value="ECO:0007669"/>
    <property type="project" value="InterPro"/>
</dbReference>
<reference evidence="8" key="1">
    <citation type="journal article" date="2014" name="Front. Microbiol.">
        <title>High frequency of phylogenetically diverse reductive dehalogenase-homologous genes in deep subseafloor sedimentary metagenomes.</title>
        <authorList>
            <person name="Kawai M."/>
            <person name="Futagami T."/>
            <person name="Toyoda A."/>
            <person name="Takaki Y."/>
            <person name="Nishi S."/>
            <person name="Hori S."/>
            <person name="Arai W."/>
            <person name="Tsubouchi T."/>
            <person name="Morono Y."/>
            <person name="Uchiyama I."/>
            <person name="Ito T."/>
            <person name="Fujiyama A."/>
            <person name="Inagaki F."/>
            <person name="Takami H."/>
        </authorList>
    </citation>
    <scope>NUCLEOTIDE SEQUENCE</scope>
    <source>
        <strain evidence="8">Expedition CK06-06</strain>
    </source>
</reference>
<evidence type="ECO:0000256" key="4">
    <source>
        <dbReference type="ARBA" id="ARBA00022679"/>
    </source>
</evidence>
<feature type="non-terminal residue" evidence="8">
    <location>
        <position position="258"/>
    </location>
</feature>
<dbReference type="AlphaFoldDB" id="X1HPJ4"/>
<keyword evidence="3" id="KW-0489">Methyltransferase</keyword>
<evidence type="ECO:0000313" key="8">
    <source>
        <dbReference type="EMBL" id="GAH47218.1"/>
    </source>
</evidence>
<keyword evidence="1" id="KW-0963">Cytoplasm</keyword>
<keyword evidence="2" id="KW-0698">rRNA processing</keyword>